<dbReference type="eggNOG" id="ENOG502SR07">
    <property type="taxonomic scope" value="Eukaryota"/>
</dbReference>
<name>Q2GYW3_CHAGB</name>
<dbReference type="GeneID" id="4394374"/>
<dbReference type="OrthoDB" id="440424at2759"/>
<dbReference type="Proteomes" id="UP000001056">
    <property type="component" value="Unassembled WGS sequence"/>
</dbReference>
<gene>
    <name evidence="2" type="ORF">CHGG_06841</name>
</gene>
<organism evidence="2 3">
    <name type="scientific">Chaetomium globosum (strain ATCC 6205 / CBS 148.51 / DSM 1962 / NBRC 6347 / NRRL 1970)</name>
    <name type="common">Soil fungus</name>
    <dbReference type="NCBI Taxonomy" id="306901"/>
    <lineage>
        <taxon>Eukaryota</taxon>
        <taxon>Fungi</taxon>
        <taxon>Dikarya</taxon>
        <taxon>Ascomycota</taxon>
        <taxon>Pezizomycotina</taxon>
        <taxon>Sordariomycetes</taxon>
        <taxon>Sordariomycetidae</taxon>
        <taxon>Sordariales</taxon>
        <taxon>Chaetomiaceae</taxon>
        <taxon>Chaetomium</taxon>
    </lineage>
</organism>
<dbReference type="HOGENOM" id="CLU_1054199_0_0_1"/>
<sequence length="290" mass="33188">MEIVRAMLECMARRRGKQQGYTELVYDDKMAELYSDNEPYHQHDAMSYYGGDATPDPITDYEYDEKAGYQVQDTRGVEDVAREVAELLWRAEWNDDALQTDISDVVGDRRWNRKMVEACLDDVIEYVEQGRFEMGNAMCAALDRATDIADEEFAFPRRHPQSLDGFIAIVSVGILAELQGAWVLELLGFGEVRGKEEPNDTGEVAMLTSDKIVFSPRPRSNSFAAWWMREPKAINSNRFSSARFMVLWELERIALMFDRHHPPDAKRCAGGDWQLDPDPPMLQPFSTSNP</sequence>
<dbReference type="EMBL" id="CH408033">
    <property type="protein sequence ID" value="EAQ85588.1"/>
    <property type="molecule type" value="Genomic_DNA"/>
</dbReference>
<dbReference type="AlphaFoldDB" id="Q2GYW3"/>
<accession>Q2GYW3</accession>
<evidence type="ECO:0000313" key="3">
    <source>
        <dbReference type="Proteomes" id="UP000001056"/>
    </source>
</evidence>
<proteinExistence type="predicted"/>
<keyword evidence="3" id="KW-1185">Reference proteome</keyword>
<dbReference type="VEuPathDB" id="FungiDB:CHGG_06841"/>
<evidence type="ECO:0000256" key="1">
    <source>
        <dbReference type="SAM" id="MobiDB-lite"/>
    </source>
</evidence>
<dbReference type="InParanoid" id="Q2GYW3"/>
<reference evidence="3" key="1">
    <citation type="journal article" date="2015" name="Genome Announc.">
        <title>Draft genome sequence of the cellulolytic fungus Chaetomium globosum.</title>
        <authorList>
            <person name="Cuomo C.A."/>
            <person name="Untereiner W.A."/>
            <person name="Ma L.-J."/>
            <person name="Grabherr M."/>
            <person name="Birren B.W."/>
        </authorList>
    </citation>
    <scope>NUCLEOTIDE SEQUENCE [LARGE SCALE GENOMIC DNA]</scope>
    <source>
        <strain evidence="3">ATCC 6205 / CBS 148.51 / DSM 1962 / NBRC 6347 / NRRL 1970</strain>
    </source>
</reference>
<dbReference type="RefSeq" id="XP_001224497.1">
    <property type="nucleotide sequence ID" value="XM_001224496.1"/>
</dbReference>
<feature type="region of interest" description="Disordered" evidence="1">
    <location>
        <begin position="268"/>
        <end position="290"/>
    </location>
</feature>
<protein>
    <submittedName>
        <fullName evidence="2">Uncharacterized protein</fullName>
    </submittedName>
</protein>
<evidence type="ECO:0000313" key="2">
    <source>
        <dbReference type="EMBL" id="EAQ85588.1"/>
    </source>
</evidence>